<evidence type="ECO:0000313" key="5">
    <source>
        <dbReference type="Proteomes" id="UP000594592"/>
    </source>
</evidence>
<dbReference type="PANTHER" id="PTHR43877:SF2">
    <property type="entry name" value="AMINOALKYLPHOSPHONATE N-ACETYLTRANSFERASE-RELATED"/>
    <property type="match status" value="1"/>
</dbReference>
<evidence type="ECO:0000256" key="1">
    <source>
        <dbReference type="ARBA" id="ARBA00022679"/>
    </source>
</evidence>
<dbReference type="InterPro" id="IPR016181">
    <property type="entry name" value="Acyl_CoA_acyltransferase"/>
</dbReference>
<dbReference type="Gene3D" id="3.40.630.30">
    <property type="match status" value="1"/>
</dbReference>
<evidence type="ECO:0000259" key="3">
    <source>
        <dbReference type="PROSITE" id="PS51186"/>
    </source>
</evidence>
<reference evidence="4 5" key="1">
    <citation type="submission" date="2020-11" db="EMBL/GenBank/DDBJ databases">
        <title>Whole Genome sequence of MDR strain of Klebsiella pneumoniae K219 isolated from sputum.</title>
        <authorList>
            <person name="Aditi B.P."/>
            <person name="Mahalakshmi K."/>
            <person name="Naveen Kumar V."/>
        </authorList>
    </citation>
    <scope>NUCLEOTIDE SEQUENCE [LARGE SCALE GENOMIC DNA]</scope>
    <source>
        <strain evidence="4 5">K219</strain>
    </source>
</reference>
<sequence length="140" mass="15954">MVNDTNHYKSINPDDQQELFAGLRQYNQQYLDAAQFGDLGIYSRDAQGVMQGGLIAKRKGNWLCIEYLWVSETTRGRGLGSELMQEAEQQAQAQGCSHLLVDTFSFRALPFYQKLGYQLQMSLPDFPHAGMQRHYLSKAL</sequence>
<dbReference type="InterPro" id="IPR000182">
    <property type="entry name" value="GNAT_dom"/>
</dbReference>
<dbReference type="Pfam" id="PF00583">
    <property type="entry name" value="Acetyltransf_1"/>
    <property type="match status" value="1"/>
</dbReference>
<proteinExistence type="predicted"/>
<organism evidence="4 5">
    <name type="scientific">Klebsiella pneumoniae subsp. pneumoniae</name>
    <dbReference type="NCBI Taxonomy" id="72407"/>
    <lineage>
        <taxon>Bacteria</taxon>
        <taxon>Pseudomonadati</taxon>
        <taxon>Pseudomonadota</taxon>
        <taxon>Gammaproteobacteria</taxon>
        <taxon>Enterobacterales</taxon>
        <taxon>Enterobacteriaceae</taxon>
        <taxon>Klebsiella/Raoultella group</taxon>
        <taxon>Klebsiella</taxon>
        <taxon>Klebsiella pneumoniae complex</taxon>
    </lineage>
</organism>
<feature type="domain" description="N-acetyltransferase" evidence="3">
    <location>
        <begin position="1"/>
        <end position="140"/>
    </location>
</feature>
<keyword evidence="1 4" id="KW-0808">Transferase</keyword>
<dbReference type="GO" id="GO:0016747">
    <property type="term" value="F:acyltransferase activity, transferring groups other than amino-acyl groups"/>
    <property type="evidence" value="ECO:0007669"/>
    <property type="project" value="InterPro"/>
</dbReference>
<accession>A0A7S9E1F9</accession>
<gene>
    <name evidence="4" type="ORF">IUJ34_13240</name>
</gene>
<dbReference type="AlphaFoldDB" id="A0A7S9E1F9"/>
<dbReference type="PROSITE" id="PS51186">
    <property type="entry name" value="GNAT"/>
    <property type="match status" value="1"/>
</dbReference>
<name>A0A7S9E1F9_KLEPN</name>
<evidence type="ECO:0000256" key="2">
    <source>
        <dbReference type="ARBA" id="ARBA00023315"/>
    </source>
</evidence>
<dbReference type="PANTHER" id="PTHR43877">
    <property type="entry name" value="AMINOALKYLPHOSPHONATE N-ACETYLTRANSFERASE-RELATED-RELATED"/>
    <property type="match status" value="1"/>
</dbReference>
<evidence type="ECO:0000313" key="4">
    <source>
        <dbReference type="EMBL" id="QPG07860.1"/>
    </source>
</evidence>
<dbReference type="EMBL" id="CP064820">
    <property type="protein sequence ID" value="QPG07860.1"/>
    <property type="molecule type" value="Genomic_DNA"/>
</dbReference>
<dbReference type="InterPro" id="IPR050832">
    <property type="entry name" value="Bact_Acetyltransf"/>
</dbReference>
<dbReference type="SUPFAM" id="SSF55729">
    <property type="entry name" value="Acyl-CoA N-acyltransferases (Nat)"/>
    <property type="match status" value="1"/>
</dbReference>
<protein>
    <submittedName>
        <fullName evidence="4">GNAT family N-acetyltransferase</fullName>
    </submittedName>
</protein>
<keyword evidence="2" id="KW-0012">Acyltransferase</keyword>
<dbReference type="Proteomes" id="UP000594592">
    <property type="component" value="Chromosome"/>
</dbReference>